<sequence>MSAPLIPARLRKLIGGIGILVFLGAWIWAFTSLYDFLPDNRAVQLIYFVVAGLGWGLPLMPLMSWMGKADKPVGR</sequence>
<reference evidence="2 3" key="1">
    <citation type="submission" date="2023-07" db="EMBL/GenBank/DDBJ databases">
        <title>Sorghum-associated microbial communities from plants grown in Nebraska, USA.</title>
        <authorList>
            <person name="Schachtman D."/>
        </authorList>
    </citation>
    <scope>NUCLEOTIDE SEQUENCE [LARGE SCALE GENOMIC DNA]</scope>
    <source>
        <strain evidence="2 3">DS2154</strain>
    </source>
</reference>
<keyword evidence="1" id="KW-0812">Transmembrane</keyword>
<organism evidence="2 3">
    <name type="scientific">Caulobacter rhizosphaerae</name>
    <dbReference type="NCBI Taxonomy" id="2010972"/>
    <lineage>
        <taxon>Bacteria</taxon>
        <taxon>Pseudomonadati</taxon>
        <taxon>Pseudomonadota</taxon>
        <taxon>Alphaproteobacteria</taxon>
        <taxon>Caulobacterales</taxon>
        <taxon>Caulobacteraceae</taxon>
        <taxon>Caulobacter</taxon>
    </lineage>
</organism>
<dbReference type="Proteomes" id="UP001262754">
    <property type="component" value="Unassembled WGS sequence"/>
</dbReference>
<keyword evidence="3" id="KW-1185">Reference proteome</keyword>
<keyword evidence="1" id="KW-1133">Transmembrane helix</keyword>
<dbReference type="Pfam" id="PF11003">
    <property type="entry name" value="DUF2842"/>
    <property type="match status" value="1"/>
</dbReference>
<evidence type="ECO:0000256" key="1">
    <source>
        <dbReference type="SAM" id="Phobius"/>
    </source>
</evidence>
<name>A0ABU1MU32_9CAUL</name>
<evidence type="ECO:0000313" key="3">
    <source>
        <dbReference type="Proteomes" id="UP001262754"/>
    </source>
</evidence>
<dbReference type="EMBL" id="JAVDRL010000001">
    <property type="protein sequence ID" value="MDR6529603.1"/>
    <property type="molecule type" value="Genomic_DNA"/>
</dbReference>
<evidence type="ECO:0008006" key="4">
    <source>
        <dbReference type="Google" id="ProtNLM"/>
    </source>
</evidence>
<gene>
    <name evidence="2" type="ORF">J2800_000318</name>
</gene>
<evidence type="ECO:0000313" key="2">
    <source>
        <dbReference type="EMBL" id="MDR6529603.1"/>
    </source>
</evidence>
<keyword evidence="1" id="KW-0472">Membrane</keyword>
<accession>A0ABU1MU32</accession>
<dbReference type="InterPro" id="IPR021265">
    <property type="entry name" value="DUF2842"/>
</dbReference>
<protein>
    <recommendedName>
        <fullName evidence="4">DUF2842 domain-containing protein</fullName>
    </recommendedName>
</protein>
<proteinExistence type="predicted"/>
<comment type="caution">
    <text evidence="2">The sequence shown here is derived from an EMBL/GenBank/DDBJ whole genome shotgun (WGS) entry which is preliminary data.</text>
</comment>
<feature type="transmembrane region" description="Helical" evidence="1">
    <location>
        <begin position="45"/>
        <end position="65"/>
    </location>
</feature>
<feature type="transmembrane region" description="Helical" evidence="1">
    <location>
        <begin position="12"/>
        <end position="33"/>
    </location>
</feature>
<dbReference type="RefSeq" id="WP_056760017.1">
    <property type="nucleotide sequence ID" value="NZ_BMLD01000005.1"/>
</dbReference>